<evidence type="ECO:0000313" key="2">
    <source>
        <dbReference type="EMBL" id="ABL69318.1"/>
    </source>
</evidence>
<accession>A1B1C4</accession>
<keyword evidence="3" id="KW-1185">Reference proteome</keyword>
<organism evidence="2 3">
    <name type="scientific">Paracoccus denitrificans (strain Pd 1222)</name>
    <dbReference type="NCBI Taxonomy" id="318586"/>
    <lineage>
        <taxon>Bacteria</taxon>
        <taxon>Pseudomonadati</taxon>
        <taxon>Pseudomonadota</taxon>
        <taxon>Alphaproteobacteria</taxon>
        <taxon>Rhodobacterales</taxon>
        <taxon>Paracoccaceae</taxon>
        <taxon>Paracoccus</taxon>
    </lineage>
</organism>
<name>A1B1C4_PARDP</name>
<dbReference type="Proteomes" id="UP000000361">
    <property type="component" value="Chromosome 1"/>
</dbReference>
<feature type="region of interest" description="Disordered" evidence="1">
    <location>
        <begin position="20"/>
        <end position="47"/>
    </location>
</feature>
<gene>
    <name evidence="2" type="ordered locus">Pden_1213</name>
</gene>
<reference evidence="3" key="1">
    <citation type="submission" date="2006-12" db="EMBL/GenBank/DDBJ databases">
        <title>Complete sequence of chromosome 1 of Paracoccus denitrificans PD1222.</title>
        <authorList>
            <person name="Copeland A."/>
            <person name="Lucas S."/>
            <person name="Lapidus A."/>
            <person name="Barry K."/>
            <person name="Detter J.C."/>
            <person name="Glavina del Rio T."/>
            <person name="Hammon N."/>
            <person name="Israni S."/>
            <person name="Dalin E."/>
            <person name="Tice H."/>
            <person name="Pitluck S."/>
            <person name="Munk A.C."/>
            <person name="Brettin T."/>
            <person name="Bruce D."/>
            <person name="Han C."/>
            <person name="Tapia R."/>
            <person name="Gilna P."/>
            <person name="Schmutz J."/>
            <person name="Larimer F."/>
            <person name="Land M."/>
            <person name="Hauser L."/>
            <person name="Kyrpides N."/>
            <person name="Lykidis A."/>
            <person name="Spiro S."/>
            <person name="Richardson D.J."/>
            <person name="Moir J.W.B."/>
            <person name="Ferguson S.J."/>
            <person name="van Spanning R.J.M."/>
            <person name="Richardson P."/>
        </authorList>
    </citation>
    <scope>NUCLEOTIDE SEQUENCE [LARGE SCALE GENOMIC DNA]</scope>
    <source>
        <strain evidence="3">Pd 1222</strain>
    </source>
</reference>
<dbReference type="AlphaFoldDB" id="A1B1C4"/>
<dbReference type="STRING" id="318586.Pden_1213"/>
<proteinExistence type="predicted"/>
<dbReference type="HOGENOM" id="CLU_2396948_0_0_5"/>
<dbReference type="EMBL" id="CP000489">
    <property type="protein sequence ID" value="ABL69318.1"/>
    <property type="molecule type" value="Genomic_DNA"/>
</dbReference>
<sequence length="93" mass="10381">MWIHRSPCLSPQGGLRMIGEKRVATPRDRRRNGGPNPRRRIRQMPADAKDTLAGPITLIRHIPDCLRIAQIAYMAGADTYLACMMRSPCPAAD</sequence>
<protein>
    <submittedName>
        <fullName evidence="2">Uncharacterized protein</fullName>
    </submittedName>
</protein>
<dbReference type="EnsemblBacteria" id="ABL69318">
    <property type="protein sequence ID" value="ABL69318"/>
    <property type="gene ID" value="Pden_1213"/>
</dbReference>
<evidence type="ECO:0000313" key="3">
    <source>
        <dbReference type="Proteomes" id="UP000000361"/>
    </source>
</evidence>
<feature type="compositionally biased region" description="Basic residues" evidence="1">
    <location>
        <begin position="28"/>
        <end position="42"/>
    </location>
</feature>
<dbReference type="KEGG" id="pde:Pden_1213"/>
<evidence type="ECO:0000256" key="1">
    <source>
        <dbReference type="SAM" id="MobiDB-lite"/>
    </source>
</evidence>